<name>A0A7J8CIC7_ROUAE</name>
<keyword evidence="2" id="KW-1185">Reference proteome</keyword>
<gene>
    <name evidence="1" type="ORF">HJG63_009093</name>
</gene>
<accession>A0A7J8CIC7</accession>
<dbReference type="Proteomes" id="UP000593571">
    <property type="component" value="Unassembled WGS sequence"/>
</dbReference>
<evidence type="ECO:0000313" key="2">
    <source>
        <dbReference type="Proteomes" id="UP000593571"/>
    </source>
</evidence>
<proteinExistence type="predicted"/>
<organism evidence="1 2">
    <name type="scientific">Rousettus aegyptiacus</name>
    <name type="common">Egyptian fruit bat</name>
    <name type="synonym">Pteropus aegyptiacus</name>
    <dbReference type="NCBI Taxonomy" id="9407"/>
    <lineage>
        <taxon>Eukaryota</taxon>
        <taxon>Metazoa</taxon>
        <taxon>Chordata</taxon>
        <taxon>Craniata</taxon>
        <taxon>Vertebrata</taxon>
        <taxon>Euteleostomi</taxon>
        <taxon>Mammalia</taxon>
        <taxon>Eutheria</taxon>
        <taxon>Laurasiatheria</taxon>
        <taxon>Chiroptera</taxon>
        <taxon>Yinpterochiroptera</taxon>
        <taxon>Pteropodoidea</taxon>
        <taxon>Pteropodidae</taxon>
        <taxon>Rousettinae</taxon>
        <taxon>Rousettus</taxon>
    </lineage>
</organism>
<protein>
    <submittedName>
        <fullName evidence="1">Uncharacterized protein</fullName>
    </submittedName>
</protein>
<comment type="caution">
    <text evidence="1">The sequence shown here is derived from an EMBL/GenBank/DDBJ whole genome shotgun (WGS) entry which is preliminary data.</text>
</comment>
<dbReference type="AlphaFoldDB" id="A0A7J8CIC7"/>
<reference evidence="1 2" key="1">
    <citation type="journal article" date="2020" name="Nature">
        <title>Six reference-quality genomes reveal evolution of bat adaptations.</title>
        <authorList>
            <person name="Jebb D."/>
            <person name="Huang Z."/>
            <person name="Pippel M."/>
            <person name="Hughes G.M."/>
            <person name="Lavrichenko K."/>
            <person name="Devanna P."/>
            <person name="Winkler S."/>
            <person name="Jermiin L.S."/>
            <person name="Skirmuntt E.C."/>
            <person name="Katzourakis A."/>
            <person name="Burkitt-Gray L."/>
            <person name="Ray D.A."/>
            <person name="Sullivan K.A.M."/>
            <person name="Roscito J.G."/>
            <person name="Kirilenko B.M."/>
            <person name="Davalos L.M."/>
            <person name="Corthals A.P."/>
            <person name="Power M.L."/>
            <person name="Jones G."/>
            <person name="Ransome R.D."/>
            <person name="Dechmann D.K.N."/>
            <person name="Locatelli A.G."/>
            <person name="Puechmaille S.J."/>
            <person name="Fedrigo O."/>
            <person name="Jarvis E.D."/>
            <person name="Hiller M."/>
            <person name="Vernes S.C."/>
            <person name="Myers E.W."/>
            <person name="Teeling E.C."/>
        </authorList>
    </citation>
    <scope>NUCLEOTIDE SEQUENCE [LARGE SCALE GENOMIC DNA]</scope>
    <source>
        <strain evidence="1">MRouAeg1</strain>
        <tissue evidence="1">Muscle</tissue>
    </source>
</reference>
<dbReference type="EMBL" id="JACASE010000014">
    <property type="protein sequence ID" value="KAF6410596.1"/>
    <property type="molecule type" value="Genomic_DNA"/>
</dbReference>
<evidence type="ECO:0000313" key="1">
    <source>
        <dbReference type="EMBL" id="KAF6410596.1"/>
    </source>
</evidence>
<sequence length="91" mass="9946">MAPLSEPVSRGCAPWQSLLLTGERTIPCGWTRGWETETGWGLLERIGLRGDRELPFGPERKACRTEEDGRGGLATGKSHELVVARGRKNSG</sequence>